<reference evidence="5" key="2">
    <citation type="submission" date="2023-05" db="EMBL/GenBank/DDBJ databases">
        <authorList>
            <consortium name="Lawrence Berkeley National Laboratory"/>
            <person name="Steindorff A."/>
            <person name="Hensen N."/>
            <person name="Bonometti L."/>
            <person name="Westerberg I."/>
            <person name="Brannstrom I.O."/>
            <person name="Guillou S."/>
            <person name="Cros-Aarteil S."/>
            <person name="Calhoun S."/>
            <person name="Haridas S."/>
            <person name="Kuo A."/>
            <person name="Mondo S."/>
            <person name="Pangilinan J."/>
            <person name="Riley R."/>
            <person name="Labutti K."/>
            <person name="Andreopoulos B."/>
            <person name="Lipzen A."/>
            <person name="Chen C."/>
            <person name="Yanf M."/>
            <person name="Daum C."/>
            <person name="Ng V."/>
            <person name="Clum A."/>
            <person name="Ohm R."/>
            <person name="Martin F."/>
            <person name="Silar P."/>
            <person name="Natvig D."/>
            <person name="Lalanne C."/>
            <person name="Gautier V."/>
            <person name="Ament-Velasquez S.L."/>
            <person name="Kruys A."/>
            <person name="Hutchinson M.I."/>
            <person name="Powell A.J."/>
            <person name="Barry K."/>
            <person name="Miller A.N."/>
            <person name="Grigoriev I.V."/>
            <person name="Debuchy R."/>
            <person name="Gladieux P."/>
            <person name="Thoren M.H."/>
            <person name="Johannesson H."/>
        </authorList>
    </citation>
    <scope>NUCLEOTIDE SEQUENCE</scope>
    <source>
        <strain evidence="5">CBS 757.83</strain>
    </source>
</reference>
<accession>A0AAN6PRR0</accession>
<dbReference type="SMART" id="SM00248">
    <property type="entry name" value="ANK"/>
    <property type="match status" value="3"/>
</dbReference>
<name>A0AAN6PRR0_9PEZI</name>
<dbReference type="Proteomes" id="UP001305647">
    <property type="component" value="Unassembled WGS sequence"/>
</dbReference>
<keyword evidence="1" id="KW-0677">Repeat</keyword>
<dbReference type="PANTHER" id="PTHR24198">
    <property type="entry name" value="ANKYRIN REPEAT AND PROTEIN KINASE DOMAIN-CONTAINING PROTEIN"/>
    <property type="match status" value="1"/>
</dbReference>
<evidence type="ECO:0000256" key="1">
    <source>
        <dbReference type="ARBA" id="ARBA00022737"/>
    </source>
</evidence>
<evidence type="ECO:0000256" key="4">
    <source>
        <dbReference type="SAM" id="MobiDB-lite"/>
    </source>
</evidence>
<dbReference type="PROSITE" id="PS50297">
    <property type="entry name" value="ANK_REP_REGION"/>
    <property type="match status" value="1"/>
</dbReference>
<feature type="compositionally biased region" description="Polar residues" evidence="4">
    <location>
        <begin position="103"/>
        <end position="129"/>
    </location>
</feature>
<sequence>MAEIKTFSVRHHWDNSPNLTSWTIQEKPCNRISWTPHTTARPKRLRKAECREVFKSVNSLPAIQVHGAACHCSGEALDEDRLEDTLLAAKISALTESLLAHATVTTKTPPPSRSSLKRSQSIAGTTASSPLPKPTSFLSTLSRLFSPAPSLSTGTTLPSSVKPSIAFQADLCIGASELDLGKVARHLVHSTPPLPVNAPNHLGVTPLMAAVRSPAAASRPTAQLEMVRFLVEGCGADVEATRVDRVTGLGESVLGMACAAGAGEVVRYLTGRGVVVDRRLHVRAQGDAHVGRGLGVGFMRGQTALHVAVLADRAECVEILVREGKADVNAVLDASEEEAEGRDEGLRALRGRTRNNTYGLVSWQITNVYQAEYLVPTCYIGDGIIFNFMTSAIDAKLAHQAQFQACEQLTKYEAHNEQRVGRQIAGCASLGEGVRHIAQMSPGVTHTSSPLAAQDAQRTPGVWGSENGTFRGRRVKVKAVEIKVVDSAKGEL</sequence>
<evidence type="ECO:0000256" key="3">
    <source>
        <dbReference type="PROSITE-ProRule" id="PRU00023"/>
    </source>
</evidence>
<dbReference type="EMBL" id="MU863710">
    <property type="protein sequence ID" value="KAK4096513.1"/>
    <property type="molecule type" value="Genomic_DNA"/>
</dbReference>
<keyword evidence="6" id="KW-1185">Reference proteome</keyword>
<dbReference type="SUPFAM" id="SSF48403">
    <property type="entry name" value="Ankyrin repeat"/>
    <property type="match status" value="1"/>
</dbReference>
<evidence type="ECO:0000256" key="2">
    <source>
        <dbReference type="ARBA" id="ARBA00023043"/>
    </source>
</evidence>
<gene>
    <name evidence="5" type="ORF">N658DRAFT_489899</name>
</gene>
<dbReference type="PANTHER" id="PTHR24198:SF165">
    <property type="entry name" value="ANKYRIN REPEAT-CONTAINING PROTEIN-RELATED"/>
    <property type="match status" value="1"/>
</dbReference>
<dbReference type="Gene3D" id="1.25.40.20">
    <property type="entry name" value="Ankyrin repeat-containing domain"/>
    <property type="match status" value="1"/>
</dbReference>
<feature type="region of interest" description="Disordered" evidence="4">
    <location>
        <begin position="102"/>
        <end position="134"/>
    </location>
</feature>
<dbReference type="InterPro" id="IPR036770">
    <property type="entry name" value="Ankyrin_rpt-contain_sf"/>
</dbReference>
<comment type="caution">
    <text evidence="5">The sequence shown here is derived from an EMBL/GenBank/DDBJ whole genome shotgun (WGS) entry which is preliminary data.</text>
</comment>
<reference evidence="5" key="1">
    <citation type="journal article" date="2023" name="Mol. Phylogenet. Evol.">
        <title>Genome-scale phylogeny and comparative genomics of the fungal order Sordariales.</title>
        <authorList>
            <person name="Hensen N."/>
            <person name="Bonometti L."/>
            <person name="Westerberg I."/>
            <person name="Brannstrom I.O."/>
            <person name="Guillou S."/>
            <person name="Cros-Aarteil S."/>
            <person name="Calhoun S."/>
            <person name="Haridas S."/>
            <person name="Kuo A."/>
            <person name="Mondo S."/>
            <person name="Pangilinan J."/>
            <person name="Riley R."/>
            <person name="LaButti K."/>
            <person name="Andreopoulos B."/>
            <person name="Lipzen A."/>
            <person name="Chen C."/>
            <person name="Yan M."/>
            <person name="Daum C."/>
            <person name="Ng V."/>
            <person name="Clum A."/>
            <person name="Steindorff A."/>
            <person name="Ohm R.A."/>
            <person name="Martin F."/>
            <person name="Silar P."/>
            <person name="Natvig D.O."/>
            <person name="Lalanne C."/>
            <person name="Gautier V."/>
            <person name="Ament-Velasquez S.L."/>
            <person name="Kruys A."/>
            <person name="Hutchinson M.I."/>
            <person name="Powell A.J."/>
            <person name="Barry K."/>
            <person name="Miller A.N."/>
            <person name="Grigoriev I.V."/>
            <person name="Debuchy R."/>
            <person name="Gladieux P."/>
            <person name="Hiltunen Thoren M."/>
            <person name="Johannesson H."/>
        </authorList>
    </citation>
    <scope>NUCLEOTIDE SEQUENCE</scope>
    <source>
        <strain evidence="5">CBS 757.83</strain>
    </source>
</reference>
<feature type="repeat" description="ANK" evidence="3">
    <location>
        <begin position="300"/>
        <end position="324"/>
    </location>
</feature>
<feature type="compositionally biased region" description="Polar residues" evidence="4">
    <location>
        <begin position="442"/>
        <end position="451"/>
    </location>
</feature>
<feature type="region of interest" description="Disordered" evidence="4">
    <location>
        <begin position="442"/>
        <end position="467"/>
    </location>
</feature>
<dbReference type="InterPro" id="IPR002110">
    <property type="entry name" value="Ankyrin_rpt"/>
</dbReference>
<proteinExistence type="predicted"/>
<keyword evidence="2 3" id="KW-0040">ANK repeat</keyword>
<evidence type="ECO:0000313" key="6">
    <source>
        <dbReference type="Proteomes" id="UP001305647"/>
    </source>
</evidence>
<dbReference type="AlphaFoldDB" id="A0AAN6PRR0"/>
<dbReference type="Pfam" id="PF12796">
    <property type="entry name" value="Ank_2"/>
    <property type="match status" value="1"/>
</dbReference>
<evidence type="ECO:0000313" key="5">
    <source>
        <dbReference type="EMBL" id="KAK4096513.1"/>
    </source>
</evidence>
<organism evidence="5 6">
    <name type="scientific">Parathielavia hyrcaniae</name>
    <dbReference type="NCBI Taxonomy" id="113614"/>
    <lineage>
        <taxon>Eukaryota</taxon>
        <taxon>Fungi</taxon>
        <taxon>Dikarya</taxon>
        <taxon>Ascomycota</taxon>
        <taxon>Pezizomycotina</taxon>
        <taxon>Sordariomycetes</taxon>
        <taxon>Sordariomycetidae</taxon>
        <taxon>Sordariales</taxon>
        <taxon>Chaetomiaceae</taxon>
        <taxon>Parathielavia</taxon>
    </lineage>
</organism>
<protein>
    <submittedName>
        <fullName evidence="5">Uncharacterized protein</fullName>
    </submittedName>
</protein>
<dbReference type="PROSITE" id="PS50088">
    <property type="entry name" value="ANK_REPEAT"/>
    <property type="match status" value="1"/>
</dbReference>